<proteinExistence type="predicted"/>
<feature type="region of interest" description="Disordered" evidence="5">
    <location>
        <begin position="129"/>
        <end position="154"/>
    </location>
</feature>
<keyword evidence="4" id="KW-0275">Fatty acid biosynthesis</keyword>
<organism evidence="8 9">
    <name type="scientific">Calidris pygmaea</name>
    <name type="common">Spoon-billed sandpiper</name>
    <dbReference type="NCBI Taxonomy" id="425635"/>
    <lineage>
        <taxon>Eukaryota</taxon>
        <taxon>Metazoa</taxon>
        <taxon>Chordata</taxon>
        <taxon>Craniata</taxon>
        <taxon>Vertebrata</taxon>
        <taxon>Euteleostomi</taxon>
        <taxon>Archelosauria</taxon>
        <taxon>Archosauria</taxon>
        <taxon>Dinosauria</taxon>
        <taxon>Saurischia</taxon>
        <taxon>Theropoda</taxon>
        <taxon>Coelurosauria</taxon>
        <taxon>Aves</taxon>
        <taxon>Neognathae</taxon>
        <taxon>Neoaves</taxon>
        <taxon>Charadriiformes</taxon>
        <taxon>Scolopacidae</taxon>
        <taxon>Calidris</taxon>
    </lineage>
</organism>
<reference evidence="8" key="2">
    <citation type="submission" date="2025-09" db="UniProtKB">
        <authorList>
            <consortium name="Ensembl"/>
        </authorList>
    </citation>
    <scope>IDENTIFICATION</scope>
</reference>
<evidence type="ECO:0000256" key="3">
    <source>
        <dbReference type="ARBA" id="ARBA00023098"/>
    </source>
</evidence>
<keyword evidence="1" id="KW-0444">Lipid biosynthesis</keyword>
<dbReference type="Proteomes" id="UP000694419">
    <property type="component" value="Unplaced"/>
</dbReference>
<dbReference type="PANTHER" id="PTHR19353">
    <property type="entry name" value="FATTY ACID DESATURASE 2"/>
    <property type="match status" value="1"/>
</dbReference>
<feature type="compositionally biased region" description="Polar residues" evidence="5">
    <location>
        <begin position="250"/>
        <end position="262"/>
    </location>
</feature>
<keyword evidence="9" id="KW-1185">Reference proteome</keyword>
<dbReference type="AlphaFoldDB" id="A0A8C3PHB8"/>
<evidence type="ECO:0000256" key="6">
    <source>
        <dbReference type="SAM" id="Phobius"/>
    </source>
</evidence>
<dbReference type="GO" id="GO:0016020">
    <property type="term" value="C:membrane"/>
    <property type="evidence" value="ECO:0007669"/>
    <property type="project" value="TreeGrafter"/>
</dbReference>
<name>A0A8C3PHB8_9CHAR</name>
<dbReference type="GO" id="GO:0006633">
    <property type="term" value="P:fatty acid biosynthetic process"/>
    <property type="evidence" value="ECO:0007669"/>
    <property type="project" value="UniProtKB-KW"/>
</dbReference>
<evidence type="ECO:0000256" key="5">
    <source>
        <dbReference type="SAM" id="MobiDB-lite"/>
    </source>
</evidence>
<sequence length="644" mass="70187">MGETLCPTWQRGQCFLPLPGRSETLSPPSGSALRVSRSYFWRSAPSLPAFPLPLSIFFSAPSLLRLPSPERPLRGPAAGHRLLPRNGPPGRIIAMANLHSPSSPSSPAPPFSKSLLHSTGLCAVPHGLTGRPAKGQRRGSHHRTGAGVSREGGCGGRGCPRGGGRLGGSAAISAGRLLLGLFIFFHPLPFPCPSAAAGDGGGGGEARPQWVGVLRWWGVSPCGCSPTLRWHLLGREMPLEDGDPARRRGQQVNGEVSGTPNSRGTGDPPPRGTPAPDGSRMETMAEGQEPGPALGDRDMTPRGALQPAGQEPGQREEALMAELSELVQKVVKSSSWWDRHGVDISILACSFLLLPAGFLCLRSAQAIPFLAGVLTLGVVHHTLTVKGSHLASHNALTESKSWGKVWAIFFIELCSAFTAEQATYNHVKIHHGYTNIIGLGDSSTWKLPFLNRYVYMFIAPLAVPIITPLVALDLLRNVEWKAVLRTLCCMFLGLYCHYWLLLHVSGFQSPWSALLCMLLTRSLLAHPYIHVNIFQHIGLPMFAADRKPKRIHLMSLGVLNLPRNALLDWSFGHSLISCHVEHHLFPNLSDNMCLKIKPIVSQYLKQKKLPYNEDTYASRLRLFLERYEELMVHAPPITELVGIQ</sequence>
<keyword evidence="3" id="KW-0443">Lipid metabolism</keyword>
<dbReference type="InterPro" id="IPR012171">
    <property type="entry name" value="Fatty_acid_desaturase"/>
</dbReference>
<protein>
    <submittedName>
        <fullName evidence="8">Fatty acid desaturase 6</fullName>
    </submittedName>
</protein>
<evidence type="ECO:0000259" key="7">
    <source>
        <dbReference type="Pfam" id="PF00487"/>
    </source>
</evidence>
<keyword evidence="6" id="KW-0472">Membrane</keyword>
<dbReference type="Pfam" id="PF00487">
    <property type="entry name" value="FA_desaturase"/>
    <property type="match status" value="1"/>
</dbReference>
<reference evidence="8" key="1">
    <citation type="submission" date="2025-08" db="UniProtKB">
        <authorList>
            <consortium name="Ensembl"/>
        </authorList>
    </citation>
    <scope>IDENTIFICATION</scope>
</reference>
<evidence type="ECO:0000256" key="1">
    <source>
        <dbReference type="ARBA" id="ARBA00022516"/>
    </source>
</evidence>
<keyword evidence="2" id="KW-0276">Fatty acid metabolism</keyword>
<evidence type="ECO:0000256" key="2">
    <source>
        <dbReference type="ARBA" id="ARBA00022832"/>
    </source>
</evidence>
<dbReference type="InterPro" id="IPR005804">
    <property type="entry name" value="FA_desaturase_dom"/>
</dbReference>
<feature type="compositionally biased region" description="Basic residues" evidence="5">
    <location>
        <begin position="134"/>
        <end position="144"/>
    </location>
</feature>
<dbReference type="Ensembl" id="ENSCPGT00000001892.1">
    <property type="protein sequence ID" value="ENSCPGP00000001721.1"/>
    <property type="gene ID" value="ENSCPGG00000001304.1"/>
</dbReference>
<evidence type="ECO:0000313" key="8">
    <source>
        <dbReference type="Ensembl" id="ENSCPGP00000001721.1"/>
    </source>
</evidence>
<feature type="transmembrane region" description="Helical" evidence="6">
    <location>
        <begin position="453"/>
        <end position="475"/>
    </location>
</feature>
<keyword evidence="6" id="KW-0812">Transmembrane</keyword>
<feature type="region of interest" description="Disordered" evidence="5">
    <location>
        <begin position="241"/>
        <end position="315"/>
    </location>
</feature>
<evidence type="ECO:0000256" key="4">
    <source>
        <dbReference type="ARBA" id="ARBA00023160"/>
    </source>
</evidence>
<feature type="domain" description="Fatty acid desaturase" evidence="7">
    <location>
        <begin position="370"/>
        <end position="613"/>
    </location>
</feature>
<accession>A0A8C3PHB8</accession>
<dbReference type="PANTHER" id="PTHR19353:SF13">
    <property type="entry name" value="FATTY ACID DESATURASE 6"/>
    <property type="match status" value="1"/>
</dbReference>
<evidence type="ECO:0000313" key="9">
    <source>
        <dbReference type="Proteomes" id="UP000694419"/>
    </source>
</evidence>
<dbReference type="GO" id="GO:0016717">
    <property type="term" value="F:oxidoreductase activity, acting on paired donors, with oxidation of a pair of donors resulting in the reduction of molecular oxygen to two molecules of water"/>
    <property type="evidence" value="ECO:0007669"/>
    <property type="project" value="TreeGrafter"/>
</dbReference>
<keyword evidence="6" id="KW-1133">Transmembrane helix</keyword>
<feature type="transmembrane region" description="Helical" evidence="6">
    <location>
        <begin position="482"/>
        <end position="504"/>
    </location>
</feature>